<dbReference type="InterPro" id="IPR001750">
    <property type="entry name" value="ND/Mrp_TM"/>
</dbReference>
<evidence type="ECO:0000256" key="6">
    <source>
        <dbReference type="ARBA" id="ARBA00022448"/>
    </source>
</evidence>
<keyword evidence="10 17" id="KW-0249">Electron transport</keyword>
<feature type="transmembrane region" description="Helical" evidence="17">
    <location>
        <begin position="151"/>
        <end position="175"/>
    </location>
</feature>
<evidence type="ECO:0000256" key="10">
    <source>
        <dbReference type="ARBA" id="ARBA00022982"/>
    </source>
</evidence>
<feature type="transmembrane region" description="Helical" evidence="17">
    <location>
        <begin position="267"/>
        <end position="287"/>
    </location>
</feature>
<evidence type="ECO:0000259" key="18">
    <source>
        <dbReference type="Pfam" id="PF00361"/>
    </source>
</evidence>
<feature type="transmembrane region" description="Helical" evidence="17">
    <location>
        <begin position="243"/>
        <end position="261"/>
    </location>
</feature>
<feature type="transmembrane region" description="Helical" evidence="17">
    <location>
        <begin position="187"/>
        <end position="205"/>
    </location>
</feature>
<dbReference type="Pfam" id="PF00361">
    <property type="entry name" value="Proton_antipo_M"/>
    <property type="match status" value="1"/>
</dbReference>
<evidence type="ECO:0000256" key="15">
    <source>
        <dbReference type="ARBA" id="ARBA00023136"/>
    </source>
</evidence>
<evidence type="ECO:0000256" key="8">
    <source>
        <dbReference type="ARBA" id="ARBA00022692"/>
    </source>
</evidence>
<evidence type="ECO:0000256" key="7">
    <source>
        <dbReference type="ARBA" id="ARBA00022660"/>
    </source>
</evidence>
<dbReference type="InterPro" id="IPR003918">
    <property type="entry name" value="NADH_UbQ_OxRdtase"/>
</dbReference>
<dbReference type="GO" id="GO:0015990">
    <property type="term" value="P:electron transport coupled proton transport"/>
    <property type="evidence" value="ECO:0007669"/>
    <property type="project" value="TreeGrafter"/>
</dbReference>
<evidence type="ECO:0000256" key="17">
    <source>
        <dbReference type="RuleBase" id="RU003297"/>
    </source>
</evidence>
<comment type="catalytic activity">
    <reaction evidence="16 17">
        <text>a ubiquinone + NADH + 5 H(+)(in) = a ubiquinol + NAD(+) + 4 H(+)(out)</text>
        <dbReference type="Rhea" id="RHEA:29091"/>
        <dbReference type="Rhea" id="RHEA-COMP:9565"/>
        <dbReference type="Rhea" id="RHEA-COMP:9566"/>
        <dbReference type="ChEBI" id="CHEBI:15378"/>
        <dbReference type="ChEBI" id="CHEBI:16389"/>
        <dbReference type="ChEBI" id="CHEBI:17976"/>
        <dbReference type="ChEBI" id="CHEBI:57540"/>
        <dbReference type="ChEBI" id="CHEBI:57945"/>
        <dbReference type="EC" id="7.1.1.2"/>
    </reaction>
</comment>
<comment type="function">
    <text evidence="17">Core subunit of the mitochondrial membrane respiratory chain NADH dehydrogenase (Complex I) which catalyzes electron transfer from NADH through the respiratory chain, using ubiquinone as an electron acceptor. Essential for the catalytic activity and assembly of complex I.</text>
</comment>
<name>A0A348BR60_ECHTS</name>
<evidence type="ECO:0000256" key="4">
    <source>
        <dbReference type="ARBA" id="ARBA00012944"/>
    </source>
</evidence>
<keyword evidence="9" id="KW-1278">Translocase</keyword>
<feature type="transmembrane region" description="Helical" evidence="17">
    <location>
        <begin position="34"/>
        <end position="55"/>
    </location>
</feature>
<proteinExistence type="inferred from homology"/>
<evidence type="ECO:0000256" key="1">
    <source>
        <dbReference type="ARBA" id="ARBA00003257"/>
    </source>
</evidence>
<keyword evidence="14 17" id="KW-0496">Mitochondrion</keyword>
<protein>
    <recommendedName>
        <fullName evidence="5 17">NADH-ubiquinone oxidoreductase chain 4</fullName>
        <ecNumber evidence="4 17">7.1.1.2</ecNumber>
    </recommendedName>
</protein>
<evidence type="ECO:0000256" key="11">
    <source>
        <dbReference type="ARBA" id="ARBA00022989"/>
    </source>
</evidence>
<evidence type="ECO:0000256" key="3">
    <source>
        <dbReference type="ARBA" id="ARBA00009025"/>
    </source>
</evidence>
<keyword evidence="13 17" id="KW-0830">Ubiquinone</keyword>
<dbReference type="PRINTS" id="PR01437">
    <property type="entry name" value="NUOXDRDTASE4"/>
</dbReference>
<evidence type="ECO:0000256" key="9">
    <source>
        <dbReference type="ARBA" id="ARBA00022967"/>
    </source>
</evidence>
<evidence type="ECO:0000256" key="2">
    <source>
        <dbReference type="ARBA" id="ARBA00004225"/>
    </source>
</evidence>
<evidence type="ECO:0000256" key="14">
    <source>
        <dbReference type="ARBA" id="ARBA00023128"/>
    </source>
</evidence>
<keyword evidence="12 17" id="KW-0520">NAD</keyword>
<feature type="domain" description="NADH:quinone oxidoreductase/Mrp antiporter transmembrane" evidence="18">
    <location>
        <begin position="84"/>
        <end position="353"/>
    </location>
</feature>
<feature type="transmembrane region" description="Helical" evidence="17">
    <location>
        <begin position="62"/>
        <end position="83"/>
    </location>
</feature>
<dbReference type="GO" id="GO:0042773">
    <property type="term" value="P:ATP synthesis coupled electron transport"/>
    <property type="evidence" value="ECO:0007669"/>
    <property type="project" value="InterPro"/>
</dbReference>
<comment type="function">
    <text evidence="1">Core subunit of the mitochondrial membrane respiratory chain NADH dehydrogenase (Complex I) that is believed to belong to the minimal assembly required for catalysis. Complex I functions in the transfer of electrons from NADH to the respiratory chain. The immediate electron acceptor for the enzyme is believed to be ubiquinone.</text>
</comment>
<dbReference type="AlphaFoldDB" id="A0A348BR60"/>
<feature type="transmembrane region" description="Helical" evidence="17">
    <location>
        <begin position="308"/>
        <end position="326"/>
    </location>
</feature>
<comment type="similarity">
    <text evidence="3 17">Belongs to the complex I subunit 4 family.</text>
</comment>
<evidence type="ECO:0000256" key="16">
    <source>
        <dbReference type="ARBA" id="ARBA00049551"/>
    </source>
</evidence>
<organism evidence="19">
    <name type="scientific">Echiniscus testudo</name>
    <name type="common">Water bear</name>
    <dbReference type="NCBI Taxonomy" id="399800"/>
    <lineage>
        <taxon>Eukaryota</taxon>
        <taxon>Metazoa</taxon>
        <taxon>Ecdysozoa</taxon>
        <taxon>Tardigrada</taxon>
        <taxon>Heterotardigrada</taxon>
        <taxon>Echiniscoidea</taxon>
        <taxon>Echiniscidae</taxon>
        <taxon>Echiniscus</taxon>
    </lineage>
</organism>
<accession>A0A348BR60</accession>
<evidence type="ECO:0000313" key="19">
    <source>
        <dbReference type="EMBL" id="BBE15729.1"/>
    </source>
</evidence>
<feature type="transmembrane region" description="Helical" evidence="17">
    <location>
        <begin position="119"/>
        <end position="139"/>
    </location>
</feature>
<dbReference type="EC" id="7.1.1.2" evidence="4 17"/>
<feature type="transmembrane region" description="Helical" evidence="17">
    <location>
        <begin position="346"/>
        <end position="368"/>
    </location>
</feature>
<evidence type="ECO:0000256" key="5">
    <source>
        <dbReference type="ARBA" id="ARBA00021006"/>
    </source>
</evidence>
<dbReference type="PANTHER" id="PTHR43507">
    <property type="entry name" value="NADH-UBIQUINONE OXIDOREDUCTASE CHAIN 4"/>
    <property type="match status" value="1"/>
</dbReference>
<reference evidence="19" key="1">
    <citation type="journal article" date="2018" name="Mitochondrial DNA Part B Resour">
        <title>The complete mitochondrial genome of Echiniscus testudo (Heterotardigrada: Echiniscidae).</title>
        <authorList>
            <person name="Arakawa K."/>
        </authorList>
    </citation>
    <scope>NUCLEOTIDE SEQUENCE</scope>
</reference>
<evidence type="ECO:0000256" key="13">
    <source>
        <dbReference type="ARBA" id="ARBA00023075"/>
    </source>
</evidence>
<feature type="transmembrane region" description="Helical" evidence="17">
    <location>
        <begin position="389"/>
        <end position="411"/>
    </location>
</feature>
<dbReference type="GO" id="GO:0008137">
    <property type="term" value="F:NADH dehydrogenase (ubiquinone) activity"/>
    <property type="evidence" value="ECO:0007669"/>
    <property type="project" value="UniProtKB-UniRule"/>
</dbReference>
<dbReference type="GO" id="GO:0003954">
    <property type="term" value="F:NADH dehydrogenase activity"/>
    <property type="evidence" value="ECO:0007669"/>
    <property type="project" value="TreeGrafter"/>
</dbReference>
<dbReference type="PANTHER" id="PTHR43507:SF20">
    <property type="entry name" value="NADH-UBIQUINONE OXIDOREDUCTASE CHAIN 4"/>
    <property type="match status" value="1"/>
</dbReference>
<keyword evidence="15 17" id="KW-0472">Membrane</keyword>
<evidence type="ECO:0000256" key="12">
    <source>
        <dbReference type="ARBA" id="ARBA00023027"/>
    </source>
</evidence>
<keyword evidence="11 17" id="KW-1133">Transmembrane helix</keyword>
<gene>
    <name evidence="19" type="primary">nad4</name>
</gene>
<geneLocation type="mitochondrion" evidence="19"/>
<dbReference type="GO" id="GO:0031966">
    <property type="term" value="C:mitochondrial membrane"/>
    <property type="evidence" value="ECO:0007669"/>
    <property type="project" value="UniProtKB-SubCell"/>
</dbReference>
<dbReference type="EMBL" id="LC385650">
    <property type="protein sequence ID" value="BBE15729.1"/>
    <property type="molecule type" value="Genomic_DNA"/>
</dbReference>
<keyword evidence="8 17" id="KW-0812">Transmembrane</keyword>
<keyword evidence="6 17" id="KW-0813">Transport</keyword>
<dbReference type="GO" id="GO:0048039">
    <property type="term" value="F:ubiquinone binding"/>
    <property type="evidence" value="ECO:0007669"/>
    <property type="project" value="TreeGrafter"/>
</dbReference>
<comment type="subcellular location">
    <subcellularLocation>
        <location evidence="2 17">Mitochondrion membrane</location>
        <topology evidence="2 17">Multi-pass membrane protein</topology>
    </subcellularLocation>
</comment>
<feature type="transmembrane region" description="Helical" evidence="17">
    <location>
        <begin position="217"/>
        <end position="236"/>
    </location>
</feature>
<keyword evidence="7 17" id="KW-0679">Respiratory chain</keyword>
<sequence length="418" mass="49753">MFINFVISIFIVVFFLMNQNMNFKINLFFIDQTNNFMCLLTFFFIIVMNLMNIYYKKNMINIMLINLVNKLMLMIVITCFLLNKMILFYIMFELSLIPIFFIIIFWGYQLERMNASMYLMTYTLTFSLPFLVFIVKYNFMFEMSNFMTKNYSYWNFFLLLPFLVKIPIYFLHLWLPKAHLEAPTMGSMILAAILLKLGGYGLYRINLMLMTSSLNKMYLLYFILWGSFISCLICMNQNDLKSIIAYSSVSHMGLIVLVLSSPSNSGLKSFIVIMVSHGFCSSALFYLMSLSQEKKNSRQMKINRGYMISFMLYWFFFMFLTFNFSLPPSMNFFGELLLMVNMTNWNFYFVYFMLLIMFSVSLFCIYLFTNLSSGENNYNYFSNLNSLNLNMLTYHLIPLVSWFTMMNTMWLCSLKNKM</sequence>
<feature type="transmembrane region" description="Helical" evidence="17">
    <location>
        <begin position="89"/>
        <end position="107"/>
    </location>
</feature>